<reference evidence="3" key="5">
    <citation type="journal article" date="2018" name="Nat. Plants">
        <title>Whole-genome landscape of Medicago truncatula symbiotic genes.</title>
        <authorList>
            <person name="Pecrix Y."/>
            <person name="Gamas P."/>
            <person name="Carrere S."/>
        </authorList>
    </citation>
    <scope>NUCLEOTIDE SEQUENCE</scope>
    <source>
        <tissue evidence="3">Leaves</tissue>
    </source>
</reference>
<evidence type="ECO:0000313" key="3">
    <source>
        <dbReference type="EMBL" id="RHN60843.1"/>
    </source>
</evidence>
<proteinExistence type="predicted"/>
<reference evidence="6" key="4">
    <citation type="journal article" date="2018" name="Nat. Plants">
        <title>Whole-genome landscape of Medicago truncatula symbiotic genes.</title>
        <authorList>
            <person name="Pecrix Y."/>
            <person name="Staton S.E."/>
            <person name="Sallet E."/>
            <person name="Lelandais-Briere C."/>
            <person name="Moreau S."/>
            <person name="Carrere S."/>
            <person name="Blein T."/>
            <person name="Jardinaud M.F."/>
            <person name="Latrasse D."/>
            <person name="Zouine M."/>
            <person name="Zahm M."/>
            <person name="Kreplak J."/>
            <person name="Mayjonade B."/>
            <person name="Satge C."/>
            <person name="Perez M."/>
            <person name="Cauet S."/>
            <person name="Marande W."/>
            <person name="Chantry-Darmon C."/>
            <person name="Lopez-Roques C."/>
            <person name="Bouchez O."/>
            <person name="Berard A."/>
            <person name="Debelle F."/>
            <person name="Munos S."/>
            <person name="Bendahmane A."/>
            <person name="Berges H."/>
            <person name="Niebel A."/>
            <person name="Buitink J."/>
            <person name="Frugier F."/>
            <person name="Benhamed M."/>
            <person name="Crespi M."/>
            <person name="Gouzy J."/>
            <person name="Gamas P."/>
        </authorList>
    </citation>
    <scope>NUCLEOTIDE SEQUENCE [LARGE SCALE GENOMIC DNA]</scope>
    <source>
        <strain evidence="6">cv. Jemalong A17</strain>
    </source>
</reference>
<evidence type="ECO:0000313" key="2">
    <source>
        <dbReference type="EMBL" id="AES88719.1"/>
    </source>
</evidence>
<dbReference type="OMA" id="MPQLDRT"/>
<evidence type="ECO:0000313" key="4">
    <source>
        <dbReference type="EnsemblPlants" id="AES88719"/>
    </source>
</evidence>
<sequence>MEDPTTRSTMKLPQATQTLLPPRRGLVKIRVIKSLVKSAAAFASLSGDGGRRNSHGDGTEDGDHSPSSTPPTPGGYNSDHNN</sequence>
<gene>
    <name evidence="2" type="ordered locus">MTR_4g061300</name>
    <name evidence="3" type="ORF">MtrunA17_Chr4g0030221</name>
</gene>
<feature type="region of interest" description="Disordered" evidence="1">
    <location>
        <begin position="43"/>
        <end position="82"/>
    </location>
</feature>
<reference evidence="2 5" key="2">
    <citation type="journal article" date="2014" name="BMC Genomics">
        <title>An improved genome release (version Mt4.0) for the model legume Medicago truncatula.</title>
        <authorList>
            <person name="Tang H."/>
            <person name="Krishnakumar V."/>
            <person name="Bidwell S."/>
            <person name="Rosen B."/>
            <person name="Chan A."/>
            <person name="Zhou S."/>
            <person name="Gentzbittel L."/>
            <person name="Childs K.L."/>
            <person name="Yandell M."/>
            <person name="Gundlach H."/>
            <person name="Mayer K.F."/>
            <person name="Schwartz D.C."/>
            <person name="Town C.D."/>
        </authorList>
    </citation>
    <scope>GENOME REANNOTATION</scope>
    <source>
        <strain evidence="4 5">cv. Jemalong A17</strain>
    </source>
</reference>
<dbReference type="EnsemblPlants" id="AES88719">
    <property type="protein sequence ID" value="AES88719"/>
    <property type="gene ID" value="MTR_4g061300"/>
</dbReference>
<dbReference type="AlphaFoldDB" id="G7JRJ7"/>
<dbReference type="Gramene" id="rna23229">
    <property type="protein sequence ID" value="RHN60843.1"/>
    <property type="gene ID" value="gene23229"/>
</dbReference>
<reference evidence="4" key="3">
    <citation type="submission" date="2015-04" db="UniProtKB">
        <authorList>
            <consortium name="EnsemblPlants"/>
        </authorList>
    </citation>
    <scope>IDENTIFICATION</scope>
    <source>
        <strain evidence="4">cv. Jemalong A17</strain>
    </source>
</reference>
<dbReference type="HOGENOM" id="CLU_194804_0_0_1"/>
<dbReference type="PaxDb" id="3880-AES88719"/>
<name>G7JRJ7_MEDTR</name>
<dbReference type="EMBL" id="PSQE01000004">
    <property type="protein sequence ID" value="RHN60843.1"/>
    <property type="molecule type" value="Genomic_DNA"/>
</dbReference>
<reference evidence="2 5" key="1">
    <citation type="journal article" date="2011" name="Nature">
        <title>The Medicago genome provides insight into the evolution of rhizobial symbioses.</title>
        <authorList>
            <person name="Young N.D."/>
            <person name="Debelle F."/>
            <person name="Oldroyd G.E."/>
            <person name="Geurts R."/>
            <person name="Cannon S.B."/>
            <person name="Udvardi M.K."/>
            <person name="Benedito V.A."/>
            <person name="Mayer K.F."/>
            <person name="Gouzy J."/>
            <person name="Schoof H."/>
            <person name="Van de Peer Y."/>
            <person name="Proost S."/>
            <person name="Cook D.R."/>
            <person name="Meyers B.C."/>
            <person name="Spannagl M."/>
            <person name="Cheung F."/>
            <person name="De Mita S."/>
            <person name="Krishnakumar V."/>
            <person name="Gundlach H."/>
            <person name="Zhou S."/>
            <person name="Mudge J."/>
            <person name="Bharti A.K."/>
            <person name="Murray J.D."/>
            <person name="Naoumkina M.A."/>
            <person name="Rosen B."/>
            <person name="Silverstein K.A."/>
            <person name="Tang H."/>
            <person name="Rombauts S."/>
            <person name="Zhao P.X."/>
            <person name="Zhou P."/>
            <person name="Barbe V."/>
            <person name="Bardou P."/>
            <person name="Bechner M."/>
            <person name="Bellec A."/>
            <person name="Berger A."/>
            <person name="Berges H."/>
            <person name="Bidwell S."/>
            <person name="Bisseling T."/>
            <person name="Choisne N."/>
            <person name="Couloux A."/>
            <person name="Denny R."/>
            <person name="Deshpande S."/>
            <person name="Dai X."/>
            <person name="Doyle J.J."/>
            <person name="Dudez A.M."/>
            <person name="Farmer A.D."/>
            <person name="Fouteau S."/>
            <person name="Franken C."/>
            <person name="Gibelin C."/>
            <person name="Gish J."/>
            <person name="Goldstein S."/>
            <person name="Gonzalez A.J."/>
            <person name="Green P.J."/>
            <person name="Hallab A."/>
            <person name="Hartog M."/>
            <person name="Hua A."/>
            <person name="Humphray S.J."/>
            <person name="Jeong D.H."/>
            <person name="Jing Y."/>
            <person name="Jocker A."/>
            <person name="Kenton S.M."/>
            <person name="Kim D.J."/>
            <person name="Klee K."/>
            <person name="Lai H."/>
            <person name="Lang C."/>
            <person name="Lin S."/>
            <person name="Macmil S.L."/>
            <person name="Magdelenat G."/>
            <person name="Matthews L."/>
            <person name="McCorrison J."/>
            <person name="Monaghan E.L."/>
            <person name="Mun J.H."/>
            <person name="Najar F.Z."/>
            <person name="Nicholson C."/>
            <person name="Noirot C."/>
            <person name="O'Bleness M."/>
            <person name="Paule C.R."/>
            <person name="Poulain J."/>
            <person name="Prion F."/>
            <person name="Qin B."/>
            <person name="Qu C."/>
            <person name="Retzel E.F."/>
            <person name="Riddle C."/>
            <person name="Sallet E."/>
            <person name="Samain S."/>
            <person name="Samson N."/>
            <person name="Sanders I."/>
            <person name="Saurat O."/>
            <person name="Scarpelli C."/>
            <person name="Schiex T."/>
            <person name="Segurens B."/>
            <person name="Severin A.J."/>
            <person name="Sherrier D.J."/>
            <person name="Shi R."/>
            <person name="Sims S."/>
            <person name="Singer S.R."/>
            <person name="Sinharoy S."/>
            <person name="Sterck L."/>
            <person name="Viollet A."/>
            <person name="Wang B.B."/>
            <person name="Wang K."/>
            <person name="Wang M."/>
            <person name="Wang X."/>
            <person name="Warfsmann J."/>
            <person name="Weissenbach J."/>
            <person name="White D.D."/>
            <person name="White J.D."/>
            <person name="Wiley G.B."/>
            <person name="Wincker P."/>
            <person name="Xing Y."/>
            <person name="Yang L."/>
            <person name="Yao Z."/>
            <person name="Ying F."/>
            <person name="Zhai J."/>
            <person name="Zhou L."/>
            <person name="Zuber A."/>
            <person name="Denarie J."/>
            <person name="Dixon R.A."/>
            <person name="May G.D."/>
            <person name="Schwartz D.C."/>
            <person name="Rogers J."/>
            <person name="Quetier F."/>
            <person name="Town C.D."/>
            <person name="Roe B.A."/>
        </authorList>
    </citation>
    <scope>NUCLEOTIDE SEQUENCE [LARGE SCALE GENOMIC DNA]</scope>
    <source>
        <strain evidence="2">A17</strain>
        <strain evidence="4 5">cv. Jemalong A17</strain>
    </source>
</reference>
<feature type="compositionally biased region" description="Basic and acidic residues" evidence="1">
    <location>
        <begin position="49"/>
        <end position="64"/>
    </location>
</feature>
<dbReference type="EMBL" id="CM001220">
    <property type="protein sequence ID" value="AES88719.1"/>
    <property type="molecule type" value="Genomic_DNA"/>
</dbReference>
<dbReference type="Proteomes" id="UP000265566">
    <property type="component" value="Chromosome 4"/>
</dbReference>
<organism evidence="2 5">
    <name type="scientific">Medicago truncatula</name>
    <name type="common">Barrel medic</name>
    <name type="synonym">Medicago tribuloides</name>
    <dbReference type="NCBI Taxonomy" id="3880"/>
    <lineage>
        <taxon>Eukaryota</taxon>
        <taxon>Viridiplantae</taxon>
        <taxon>Streptophyta</taxon>
        <taxon>Embryophyta</taxon>
        <taxon>Tracheophyta</taxon>
        <taxon>Spermatophyta</taxon>
        <taxon>Magnoliopsida</taxon>
        <taxon>eudicotyledons</taxon>
        <taxon>Gunneridae</taxon>
        <taxon>Pentapetalae</taxon>
        <taxon>rosids</taxon>
        <taxon>fabids</taxon>
        <taxon>Fabales</taxon>
        <taxon>Fabaceae</taxon>
        <taxon>Papilionoideae</taxon>
        <taxon>50 kb inversion clade</taxon>
        <taxon>NPAAA clade</taxon>
        <taxon>Hologalegina</taxon>
        <taxon>IRL clade</taxon>
        <taxon>Trifolieae</taxon>
        <taxon>Medicago</taxon>
    </lineage>
</organism>
<protein>
    <submittedName>
        <fullName evidence="2 4">Uncharacterized protein</fullName>
    </submittedName>
</protein>
<evidence type="ECO:0000313" key="5">
    <source>
        <dbReference type="Proteomes" id="UP000002051"/>
    </source>
</evidence>
<evidence type="ECO:0000313" key="6">
    <source>
        <dbReference type="Proteomes" id="UP000265566"/>
    </source>
</evidence>
<dbReference type="Proteomes" id="UP000002051">
    <property type="component" value="Chromosome 4"/>
</dbReference>
<accession>G7JRJ7</accession>
<evidence type="ECO:0000256" key="1">
    <source>
        <dbReference type="SAM" id="MobiDB-lite"/>
    </source>
</evidence>
<keyword evidence="5" id="KW-1185">Reference proteome</keyword>